<organism evidence="2 3">
    <name type="scientific">Reticulibacter mediterranei</name>
    <dbReference type="NCBI Taxonomy" id="2778369"/>
    <lineage>
        <taxon>Bacteria</taxon>
        <taxon>Bacillati</taxon>
        <taxon>Chloroflexota</taxon>
        <taxon>Ktedonobacteria</taxon>
        <taxon>Ktedonobacterales</taxon>
        <taxon>Reticulibacteraceae</taxon>
        <taxon>Reticulibacter</taxon>
    </lineage>
</organism>
<feature type="region of interest" description="Disordered" evidence="1">
    <location>
        <begin position="127"/>
        <end position="150"/>
    </location>
</feature>
<name>A0A8J3IWN9_9CHLR</name>
<dbReference type="AlphaFoldDB" id="A0A8J3IWN9"/>
<reference evidence="2" key="1">
    <citation type="submission" date="2020-10" db="EMBL/GenBank/DDBJ databases">
        <title>Taxonomic study of unclassified bacteria belonging to the class Ktedonobacteria.</title>
        <authorList>
            <person name="Yabe S."/>
            <person name="Wang C.M."/>
            <person name="Zheng Y."/>
            <person name="Sakai Y."/>
            <person name="Cavaletti L."/>
            <person name="Monciardini P."/>
            <person name="Donadio S."/>
        </authorList>
    </citation>
    <scope>NUCLEOTIDE SEQUENCE</scope>
    <source>
        <strain evidence="2">ID150040</strain>
    </source>
</reference>
<dbReference type="Proteomes" id="UP000597444">
    <property type="component" value="Unassembled WGS sequence"/>
</dbReference>
<proteinExistence type="predicted"/>
<evidence type="ECO:0000313" key="3">
    <source>
        <dbReference type="Proteomes" id="UP000597444"/>
    </source>
</evidence>
<dbReference type="InterPro" id="IPR036526">
    <property type="entry name" value="C-N_Hydrolase_sf"/>
</dbReference>
<gene>
    <name evidence="2" type="ORF">KSF_099380</name>
</gene>
<accession>A0A8J3IWN9</accession>
<evidence type="ECO:0000313" key="2">
    <source>
        <dbReference type="EMBL" id="GHO99890.1"/>
    </source>
</evidence>
<sequence>MQVDIYPTFKAAVVQAAPVWLNRDATIEKIEALTTQTGCAGTALVFFFRIVFACFSSLESASSPFGSARFFPSSVRQCLVDQEFSISETGGDPTTMSDLPLCGRLWSWPMFMQWPACDEREVSARGRVALGERQPGPSRSRKNSRKSREERENIANRLRWRFEEEHAYHLTRPEIARDVVSVTKELADLLGISLVEGRSESED</sequence>
<comment type="caution">
    <text evidence="2">The sequence shown here is derived from an EMBL/GenBank/DDBJ whole genome shotgun (WGS) entry which is preliminary data.</text>
</comment>
<dbReference type="RefSeq" id="WP_220210501.1">
    <property type="nucleotide sequence ID" value="NZ_BNJK01000002.1"/>
</dbReference>
<evidence type="ECO:0000256" key="1">
    <source>
        <dbReference type="SAM" id="MobiDB-lite"/>
    </source>
</evidence>
<dbReference type="EMBL" id="BNJK01000002">
    <property type="protein sequence ID" value="GHO99890.1"/>
    <property type="molecule type" value="Genomic_DNA"/>
</dbReference>
<protein>
    <submittedName>
        <fullName evidence="2">Uncharacterized protein</fullName>
    </submittedName>
</protein>
<keyword evidence="3" id="KW-1185">Reference proteome</keyword>
<dbReference type="SUPFAM" id="SSF56317">
    <property type="entry name" value="Carbon-nitrogen hydrolase"/>
    <property type="match status" value="1"/>
</dbReference>